<reference evidence="2" key="1">
    <citation type="submission" date="2018-01" db="EMBL/GenBank/DDBJ databases">
        <title>An insight into the sialome of Amazonian anophelines.</title>
        <authorList>
            <person name="Ribeiro J.M."/>
            <person name="Scarpassa V."/>
            <person name="Calvo E."/>
        </authorList>
    </citation>
    <scope>NUCLEOTIDE SEQUENCE</scope>
</reference>
<feature type="signal peptide" evidence="1">
    <location>
        <begin position="1"/>
        <end position="18"/>
    </location>
</feature>
<protein>
    <submittedName>
        <fullName evidence="2">Putative secreted protein</fullName>
    </submittedName>
</protein>
<evidence type="ECO:0000313" key="2">
    <source>
        <dbReference type="EMBL" id="MBW73139.1"/>
    </source>
</evidence>
<organism evidence="2">
    <name type="scientific">Anopheles darlingi</name>
    <name type="common">Mosquito</name>
    <dbReference type="NCBI Taxonomy" id="43151"/>
    <lineage>
        <taxon>Eukaryota</taxon>
        <taxon>Metazoa</taxon>
        <taxon>Ecdysozoa</taxon>
        <taxon>Arthropoda</taxon>
        <taxon>Hexapoda</taxon>
        <taxon>Insecta</taxon>
        <taxon>Pterygota</taxon>
        <taxon>Neoptera</taxon>
        <taxon>Endopterygota</taxon>
        <taxon>Diptera</taxon>
        <taxon>Nematocera</taxon>
        <taxon>Culicoidea</taxon>
        <taxon>Culicidae</taxon>
        <taxon>Anophelinae</taxon>
        <taxon>Anopheles</taxon>
    </lineage>
</organism>
<dbReference type="EMBL" id="GGFL01008961">
    <property type="protein sequence ID" value="MBW73139.1"/>
    <property type="molecule type" value="Transcribed_RNA"/>
</dbReference>
<accession>A0A2M4D6G4</accession>
<keyword evidence="1" id="KW-0732">Signal</keyword>
<sequence>MAVVVVVVVVVVVGPYRAVPGPAPEPVPSAFLICMVGGQVKEWKFIYHKNRVTRAVSVPRQRMRHTYSRH</sequence>
<dbReference type="AlphaFoldDB" id="A0A2M4D6G4"/>
<evidence type="ECO:0000256" key="1">
    <source>
        <dbReference type="SAM" id="SignalP"/>
    </source>
</evidence>
<feature type="chain" id="PRO_5014733943" evidence="1">
    <location>
        <begin position="19"/>
        <end position="70"/>
    </location>
</feature>
<proteinExistence type="predicted"/>
<name>A0A2M4D6G4_ANODA</name>